<name>A0A378N802_MANHA</name>
<dbReference type="Proteomes" id="UP000254802">
    <property type="component" value="Unassembled WGS sequence"/>
</dbReference>
<evidence type="ECO:0000313" key="4">
    <source>
        <dbReference type="EMBL" id="STY63815.1"/>
    </source>
</evidence>
<comment type="cofactor">
    <cofactor evidence="1">
        <name>Mo-bis(molybdopterin guanine dinucleotide)</name>
        <dbReference type="ChEBI" id="CHEBI:60539"/>
    </cofactor>
</comment>
<dbReference type="EC" id="1.7.2.3" evidence="4"/>
<reference evidence="4 5" key="1">
    <citation type="submission" date="2018-06" db="EMBL/GenBank/DDBJ databases">
        <authorList>
            <consortium name="Pathogen Informatics"/>
            <person name="Doyle S."/>
        </authorList>
    </citation>
    <scope>NUCLEOTIDE SEQUENCE [LARGE SCALE GENOMIC DNA]</scope>
    <source>
        <strain evidence="4 5">NCTC10638</strain>
    </source>
</reference>
<proteinExistence type="predicted"/>
<evidence type="ECO:0000313" key="5">
    <source>
        <dbReference type="Proteomes" id="UP000254802"/>
    </source>
</evidence>
<dbReference type="GO" id="GO:0030288">
    <property type="term" value="C:outer membrane-bounded periplasmic space"/>
    <property type="evidence" value="ECO:0007669"/>
    <property type="project" value="TreeGrafter"/>
</dbReference>
<protein>
    <submittedName>
        <fullName evidence="4">Trimethylamine-N-oxide reductase 1</fullName>
        <ecNumber evidence="4">1.7.2.3</ecNumber>
    </submittedName>
</protein>
<accession>A0A378N802</accession>
<organism evidence="4 5">
    <name type="scientific">Mannheimia haemolytica</name>
    <name type="common">Pasteurella haemolytica</name>
    <dbReference type="NCBI Taxonomy" id="75985"/>
    <lineage>
        <taxon>Bacteria</taxon>
        <taxon>Pseudomonadati</taxon>
        <taxon>Pseudomonadota</taxon>
        <taxon>Gammaproteobacteria</taxon>
        <taxon>Pasteurellales</taxon>
        <taxon>Pasteurellaceae</taxon>
        <taxon>Mannheimia</taxon>
    </lineage>
</organism>
<keyword evidence="2" id="KW-0500">Molybdenum</keyword>
<dbReference type="InterPro" id="IPR050612">
    <property type="entry name" value="Prok_Mopterin_Oxidored"/>
</dbReference>
<dbReference type="SUPFAM" id="SSF53706">
    <property type="entry name" value="Formate dehydrogenase/DMSO reductase, domains 1-3"/>
    <property type="match status" value="1"/>
</dbReference>
<evidence type="ECO:0000256" key="1">
    <source>
        <dbReference type="ARBA" id="ARBA00001942"/>
    </source>
</evidence>
<dbReference type="GO" id="GO:0009055">
    <property type="term" value="F:electron transfer activity"/>
    <property type="evidence" value="ECO:0007669"/>
    <property type="project" value="TreeGrafter"/>
</dbReference>
<sequence length="71" mass="8456">MKQVVEPQFEAKNDYDIFAELAKRAGKEQAFTEGKSEMEWLKEFYQVAFEAGKKLIRHCWISRHFGRKIKC</sequence>
<dbReference type="PANTHER" id="PTHR43742">
    <property type="entry name" value="TRIMETHYLAMINE-N-OXIDE REDUCTASE"/>
    <property type="match status" value="1"/>
</dbReference>
<dbReference type="Gene3D" id="3.40.50.740">
    <property type="match status" value="1"/>
</dbReference>
<dbReference type="GO" id="GO:0009061">
    <property type="term" value="P:anaerobic respiration"/>
    <property type="evidence" value="ECO:0007669"/>
    <property type="project" value="TreeGrafter"/>
</dbReference>
<dbReference type="PANTHER" id="PTHR43742:SF10">
    <property type="entry name" value="TRIMETHYLAMINE-N-OXIDE REDUCTASE 2"/>
    <property type="match status" value="1"/>
</dbReference>
<dbReference type="GO" id="GO:0030151">
    <property type="term" value="F:molybdenum ion binding"/>
    <property type="evidence" value="ECO:0007669"/>
    <property type="project" value="TreeGrafter"/>
</dbReference>
<dbReference type="GO" id="GO:0050626">
    <property type="term" value="F:trimethylamine-N-oxide reductase (cytochrome c) activity"/>
    <property type="evidence" value="ECO:0007669"/>
    <property type="project" value="UniProtKB-EC"/>
</dbReference>
<evidence type="ECO:0000256" key="3">
    <source>
        <dbReference type="ARBA" id="ARBA00023002"/>
    </source>
</evidence>
<dbReference type="EMBL" id="UGPN01000002">
    <property type="protein sequence ID" value="STY63815.1"/>
    <property type="molecule type" value="Genomic_DNA"/>
</dbReference>
<evidence type="ECO:0000256" key="2">
    <source>
        <dbReference type="ARBA" id="ARBA00022505"/>
    </source>
</evidence>
<gene>
    <name evidence="4" type="primary">torA_6</name>
    <name evidence="4" type="ORF">NCTC10638_02987</name>
</gene>
<keyword evidence="3 4" id="KW-0560">Oxidoreductase</keyword>
<dbReference type="AlphaFoldDB" id="A0A378N802"/>